<keyword evidence="10" id="KW-0275">Fatty acid biosynthesis</keyword>
<keyword evidence="4" id="KW-0276">Fatty acid metabolism</keyword>
<gene>
    <name evidence="14" type="ORF">LAESUDRAFT_722142</name>
</gene>
<evidence type="ECO:0000256" key="2">
    <source>
        <dbReference type="ARBA" id="ARBA00010371"/>
    </source>
</evidence>
<dbReference type="InterPro" id="IPR020843">
    <property type="entry name" value="ER"/>
</dbReference>
<dbReference type="Gene3D" id="3.90.180.10">
    <property type="entry name" value="Medium-chain alcohol dehydrogenases, catalytic domain"/>
    <property type="match status" value="1"/>
</dbReference>
<keyword evidence="5" id="KW-0521">NADP</keyword>
<name>A0A165G8Z4_9APHY</name>
<evidence type="ECO:0000256" key="3">
    <source>
        <dbReference type="ARBA" id="ARBA00022516"/>
    </source>
</evidence>
<feature type="domain" description="Enoyl reductase (ER)" evidence="13">
    <location>
        <begin position="44"/>
        <end position="382"/>
    </location>
</feature>
<evidence type="ECO:0000256" key="6">
    <source>
        <dbReference type="ARBA" id="ARBA00022946"/>
    </source>
</evidence>
<dbReference type="Proteomes" id="UP000076871">
    <property type="component" value="Unassembled WGS sequence"/>
</dbReference>
<comment type="similarity">
    <text evidence="2">Belongs to the zinc-containing alcohol dehydrogenase family. Quinone oxidoreductase subfamily.</text>
</comment>
<dbReference type="Pfam" id="PF00107">
    <property type="entry name" value="ADH_zinc_N"/>
    <property type="match status" value="1"/>
</dbReference>
<dbReference type="FunCoup" id="A0A165G8Z4">
    <property type="interactions" value="320"/>
</dbReference>
<evidence type="ECO:0000313" key="14">
    <source>
        <dbReference type="EMBL" id="KZT09998.1"/>
    </source>
</evidence>
<evidence type="ECO:0000256" key="5">
    <source>
        <dbReference type="ARBA" id="ARBA00022857"/>
    </source>
</evidence>
<evidence type="ECO:0000256" key="12">
    <source>
        <dbReference type="ARBA" id="ARBA00048843"/>
    </source>
</evidence>
<dbReference type="EMBL" id="KV427610">
    <property type="protein sequence ID" value="KZT09998.1"/>
    <property type="molecule type" value="Genomic_DNA"/>
</dbReference>
<comment type="catalytic activity">
    <reaction evidence="12">
        <text>a 2,3-saturated acyl-[ACP] + NADP(+) = a (2E)-enoyl-[ACP] + NADPH + H(+)</text>
        <dbReference type="Rhea" id="RHEA:22564"/>
        <dbReference type="Rhea" id="RHEA-COMP:9925"/>
        <dbReference type="Rhea" id="RHEA-COMP:9926"/>
        <dbReference type="ChEBI" id="CHEBI:15378"/>
        <dbReference type="ChEBI" id="CHEBI:57783"/>
        <dbReference type="ChEBI" id="CHEBI:58349"/>
        <dbReference type="ChEBI" id="CHEBI:78784"/>
        <dbReference type="ChEBI" id="CHEBI:78785"/>
        <dbReference type="EC" id="1.3.1.104"/>
    </reaction>
</comment>
<dbReference type="GO" id="GO:0005739">
    <property type="term" value="C:mitochondrion"/>
    <property type="evidence" value="ECO:0007669"/>
    <property type="project" value="UniProtKB-SubCell"/>
</dbReference>
<evidence type="ECO:0000259" key="13">
    <source>
        <dbReference type="SMART" id="SM00829"/>
    </source>
</evidence>
<dbReference type="SMART" id="SM00829">
    <property type="entry name" value="PKS_ER"/>
    <property type="match status" value="1"/>
</dbReference>
<dbReference type="InterPro" id="IPR013154">
    <property type="entry name" value="ADH-like_N"/>
</dbReference>
<proteinExistence type="inferred from homology"/>
<reference evidence="14 15" key="1">
    <citation type="journal article" date="2016" name="Mol. Biol. Evol.">
        <title>Comparative Genomics of Early-Diverging Mushroom-Forming Fungi Provides Insights into the Origins of Lignocellulose Decay Capabilities.</title>
        <authorList>
            <person name="Nagy L.G."/>
            <person name="Riley R."/>
            <person name="Tritt A."/>
            <person name="Adam C."/>
            <person name="Daum C."/>
            <person name="Floudas D."/>
            <person name="Sun H."/>
            <person name="Yadav J.S."/>
            <person name="Pangilinan J."/>
            <person name="Larsson K.H."/>
            <person name="Matsuura K."/>
            <person name="Barry K."/>
            <person name="Labutti K."/>
            <person name="Kuo R."/>
            <person name="Ohm R.A."/>
            <person name="Bhattacharya S.S."/>
            <person name="Shirouzu T."/>
            <person name="Yoshinaga Y."/>
            <person name="Martin F.M."/>
            <person name="Grigoriev I.V."/>
            <person name="Hibbett D.S."/>
        </authorList>
    </citation>
    <scope>NUCLEOTIDE SEQUENCE [LARGE SCALE GENOMIC DNA]</scope>
    <source>
        <strain evidence="14 15">93-53</strain>
    </source>
</reference>
<keyword evidence="3" id="KW-0444">Lipid biosynthesis</keyword>
<evidence type="ECO:0000256" key="10">
    <source>
        <dbReference type="ARBA" id="ARBA00023160"/>
    </source>
</evidence>
<dbReference type="STRING" id="1314785.A0A165G8Z4"/>
<evidence type="ECO:0000256" key="11">
    <source>
        <dbReference type="ARBA" id="ARBA00038963"/>
    </source>
</evidence>
<evidence type="ECO:0000256" key="4">
    <source>
        <dbReference type="ARBA" id="ARBA00022832"/>
    </source>
</evidence>
<evidence type="ECO:0000256" key="9">
    <source>
        <dbReference type="ARBA" id="ARBA00023128"/>
    </source>
</evidence>
<dbReference type="PANTHER" id="PTHR43981:SF2">
    <property type="entry name" value="ENOYL-[ACYL-CARRIER-PROTEIN] REDUCTASE, MITOCHONDRIAL"/>
    <property type="match status" value="1"/>
</dbReference>
<dbReference type="FunFam" id="3.40.50.720:FF:000112">
    <property type="entry name" value="Enoyl-[acyl-carrier-protein] reductase 1, mitochondrial"/>
    <property type="match status" value="1"/>
</dbReference>
<dbReference type="InterPro" id="IPR011032">
    <property type="entry name" value="GroES-like_sf"/>
</dbReference>
<keyword evidence="8" id="KW-0443">Lipid metabolism</keyword>
<sequence length="390" mass="42588">MLPRRLVHTLASPSLPAHAHRFSTSSMRYAHRAIVFSHPGEPADVLSALTYPSLPPPPPRALTIRFRLSPVNPSDVNVVEGVYPNKPAPTTSLGPGQQLQEPVYVPGNEGLAEVVSVGDGVDGLAEGDWVVMAKQQAGTWSSARTVGVEDVIRLPKDEVSEVNAATISVNPPTAYNMLRDFVDLTEGDWVIQNGANSAVGQAVIQIAARRGLKTLNFVRDRPDLDALKKELTEIGATGVHTYDELNDKSLVKQLKLLMADRPPRLLLNCVSGPTTLALARLLGPGAHVVSYGAMSKQPLMLPTGALIWKGLKAEGYFMSQWYKDHGREARESLFKELIALKLKEPAHEMVVIPGTMSDEEAGERVREVMRRIAEGRYGRKVLLRVEDPVQ</sequence>
<dbReference type="EC" id="1.3.1.104" evidence="11"/>
<accession>A0A165G8Z4</accession>
<dbReference type="PANTHER" id="PTHR43981">
    <property type="entry name" value="ENOYL-[ACYL-CARRIER-PROTEIN] REDUCTASE, MITOCHONDRIAL"/>
    <property type="match status" value="1"/>
</dbReference>
<keyword evidence="6" id="KW-0809">Transit peptide</keyword>
<dbReference type="OrthoDB" id="7482721at2759"/>
<keyword evidence="15" id="KW-1185">Reference proteome</keyword>
<dbReference type="InterPro" id="IPR013149">
    <property type="entry name" value="ADH-like_C"/>
</dbReference>
<dbReference type="AlphaFoldDB" id="A0A165G8Z4"/>
<organism evidence="14 15">
    <name type="scientific">Laetiporus sulphureus 93-53</name>
    <dbReference type="NCBI Taxonomy" id="1314785"/>
    <lineage>
        <taxon>Eukaryota</taxon>
        <taxon>Fungi</taxon>
        <taxon>Dikarya</taxon>
        <taxon>Basidiomycota</taxon>
        <taxon>Agaricomycotina</taxon>
        <taxon>Agaricomycetes</taxon>
        <taxon>Polyporales</taxon>
        <taxon>Laetiporus</taxon>
    </lineage>
</organism>
<dbReference type="GO" id="GO:0141148">
    <property type="term" value="F:enoyl-[acyl-carrier-protein] reductase (NADPH) activity"/>
    <property type="evidence" value="ECO:0007669"/>
    <property type="project" value="UniProtKB-EC"/>
</dbReference>
<dbReference type="SUPFAM" id="SSF51735">
    <property type="entry name" value="NAD(P)-binding Rossmann-fold domains"/>
    <property type="match status" value="1"/>
</dbReference>
<dbReference type="Pfam" id="PF08240">
    <property type="entry name" value="ADH_N"/>
    <property type="match status" value="1"/>
</dbReference>
<dbReference type="InterPro" id="IPR051034">
    <property type="entry name" value="Mito_Enoyl-ACP_Reductase"/>
</dbReference>
<evidence type="ECO:0000256" key="7">
    <source>
        <dbReference type="ARBA" id="ARBA00023002"/>
    </source>
</evidence>
<comment type="subcellular location">
    <subcellularLocation>
        <location evidence="1">Mitochondrion</location>
    </subcellularLocation>
</comment>
<dbReference type="InterPro" id="IPR036291">
    <property type="entry name" value="NAD(P)-bd_dom_sf"/>
</dbReference>
<dbReference type="GeneID" id="63825175"/>
<dbReference type="RefSeq" id="XP_040767738.1">
    <property type="nucleotide sequence ID" value="XM_040908146.1"/>
</dbReference>
<dbReference type="SUPFAM" id="SSF50129">
    <property type="entry name" value="GroES-like"/>
    <property type="match status" value="1"/>
</dbReference>
<evidence type="ECO:0000256" key="1">
    <source>
        <dbReference type="ARBA" id="ARBA00004173"/>
    </source>
</evidence>
<dbReference type="GO" id="GO:0006633">
    <property type="term" value="P:fatty acid biosynthetic process"/>
    <property type="evidence" value="ECO:0007669"/>
    <property type="project" value="UniProtKB-KW"/>
</dbReference>
<dbReference type="InParanoid" id="A0A165G8Z4"/>
<dbReference type="Gene3D" id="3.40.50.720">
    <property type="entry name" value="NAD(P)-binding Rossmann-like Domain"/>
    <property type="match status" value="1"/>
</dbReference>
<dbReference type="CDD" id="cd08290">
    <property type="entry name" value="ETR"/>
    <property type="match status" value="1"/>
</dbReference>
<evidence type="ECO:0000313" key="15">
    <source>
        <dbReference type="Proteomes" id="UP000076871"/>
    </source>
</evidence>
<evidence type="ECO:0000256" key="8">
    <source>
        <dbReference type="ARBA" id="ARBA00023098"/>
    </source>
</evidence>
<keyword evidence="7" id="KW-0560">Oxidoreductase</keyword>
<protein>
    <recommendedName>
        <fullName evidence="11">enoyl-[acyl-carrier-protein] reductase</fullName>
        <ecNumber evidence="11">1.3.1.104</ecNumber>
    </recommendedName>
</protein>
<keyword evidence="9" id="KW-0496">Mitochondrion</keyword>